<name>A0A3R7JU14_TRYRA</name>
<feature type="transmembrane region" description="Helical" evidence="2">
    <location>
        <begin position="100"/>
        <end position="119"/>
    </location>
</feature>
<keyword evidence="2" id="KW-0812">Transmembrane</keyword>
<proteinExistence type="predicted"/>
<evidence type="ECO:0000256" key="1">
    <source>
        <dbReference type="SAM" id="MobiDB-lite"/>
    </source>
</evidence>
<reference evidence="3 4" key="1">
    <citation type="journal article" date="2018" name="BMC Genomics">
        <title>Genomic comparison of Trypanosoma conorhini and Trypanosoma rangeli to Trypanosoma cruzi strains of high and low virulence.</title>
        <authorList>
            <person name="Bradwell K.R."/>
            <person name="Koparde V.N."/>
            <person name="Matveyev A.V."/>
            <person name="Serrano M.G."/>
            <person name="Alves J.M."/>
            <person name="Parikh H."/>
            <person name="Huang B."/>
            <person name="Lee V."/>
            <person name="Espinosa-Alvarez O."/>
            <person name="Ortiz P.A."/>
            <person name="Costa-Martins A.G."/>
            <person name="Teixeira M.M."/>
            <person name="Buck G.A."/>
        </authorList>
    </citation>
    <scope>NUCLEOTIDE SEQUENCE [LARGE SCALE GENOMIC DNA]</scope>
    <source>
        <strain evidence="3 4">AM80</strain>
    </source>
</reference>
<keyword evidence="2" id="KW-1133">Transmembrane helix</keyword>
<dbReference type="EMBL" id="MKGL01000856">
    <property type="protein sequence ID" value="RNE95455.1"/>
    <property type="molecule type" value="Genomic_DNA"/>
</dbReference>
<dbReference type="AlphaFoldDB" id="A0A3R7JU14"/>
<organism evidence="3 4">
    <name type="scientific">Trypanosoma rangeli</name>
    <dbReference type="NCBI Taxonomy" id="5698"/>
    <lineage>
        <taxon>Eukaryota</taxon>
        <taxon>Discoba</taxon>
        <taxon>Euglenozoa</taxon>
        <taxon>Kinetoplastea</taxon>
        <taxon>Metakinetoplastina</taxon>
        <taxon>Trypanosomatida</taxon>
        <taxon>Trypanosomatidae</taxon>
        <taxon>Trypanosoma</taxon>
        <taxon>Herpetosoma</taxon>
    </lineage>
</organism>
<dbReference type="Proteomes" id="UP000283634">
    <property type="component" value="Unassembled WGS sequence"/>
</dbReference>
<feature type="compositionally biased region" description="Polar residues" evidence="1">
    <location>
        <begin position="1"/>
        <end position="14"/>
    </location>
</feature>
<evidence type="ECO:0000313" key="4">
    <source>
        <dbReference type="Proteomes" id="UP000283634"/>
    </source>
</evidence>
<feature type="compositionally biased region" description="Polar residues" evidence="1">
    <location>
        <begin position="23"/>
        <end position="64"/>
    </location>
</feature>
<gene>
    <name evidence="3" type="ORF">TraAM80_10213</name>
</gene>
<feature type="non-terminal residue" evidence="3">
    <location>
        <position position="1"/>
    </location>
</feature>
<feature type="region of interest" description="Disordered" evidence="1">
    <location>
        <begin position="1"/>
        <end position="98"/>
    </location>
</feature>
<evidence type="ECO:0000313" key="3">
    <source>
        <dbReference type="EMBL" id="RNE95455.1"/>
    </source>
</evidence>
<evidence type="ECO:0000256" key="2">
    <source>
        <dbReference type="SAM" id="Phobius"/>
    </source>
</evidence>
<accession>A0A3R7JU14</accession>
<sequence length="122" mass="12531">PSTDQSRSTSQERNPTGMRDESSASPSTDQSRSTSQERNPTSMRDESSASPSTYQSRSTSQERNPTGMRGEVTPNPSGKSSIGGNGNRGGKQSGLGDTSVVAVGLGSLAVLVVAAAVVMTPL</sequence>
<dbReference type="GeneID" id="40334146"/>
<dbReference type="RefSeq" id="XP_029233275.1">
    <property type="nucleotide sequence ID" value="XM_029386851.1"/>
</dbReference>
<keyword evidence="4" id="KW-1185">Reference proteome</keyword>
<protein>
    <submittedName>
        <fullName evidence="3">Uncharacterized protein</fullName>
    </submittedName>
</protein>
<keyword evidence="2" id="KW-0472">Membrane</keyword>
<feature type="compositionally biased region" description="Gly residues" evidence="1">
    <location>
        <begin position="81"/>
        <end position="93"/>
    </location>
</feature>
<comment type="caution">
    <text evidence="3">The sequence shown here is derived from an EMBL/GenBank/DDBJ whole genome shotgun (WGS) entry which is preliminary data.</text>
</comment>